<evidence type="ECO:0000313" key="1">
    <source>
        <dbReference type="EMBL" id="MDQ0647350.1"/>
    </source>
</evidence>
<reference evidence="1 2" key="1">
    <citation type="submission" date="2023-07" db="EMBL/GenBank/DDBJ databases">
        <title>Comparative genomics of wheat-associated soil bacteria to identify genetic determinants of phenazine resistance.</title>
        <authorList>
            <person name="Mouncey N."/>
        </authorList>
    </citation>
    <scope>NUCLEOTIDE SEQUENCE [LARGE SCALE GENOMIC DNA]</scope>
    <source>
        <strain evidence="1 2">W4I9-1</strain>
    </source>
</reference>
<dbReference type="AlphaFoldDB" id="A0AAW8EV84"/>
<gene>
    <name evidence="1" type="ORF">QFZ53_001546</name>
</gene>
<name>A0AAW8EV84_9MICO</name>
<dbReference type="Proteomes" id="UP001244427">
    <property type="component" value="Unassembled WGS sequence"/>
</dbReference>
<dbReference type="EMBL" id="JAUSXV010000001">
    <property type="protein sequence ID" value="MDQ0647350.1"/>
    <property type="molecule type" value="Genomic_DNA"/>
</dbReference>
<proteinExistence type="predicted"/>
<evidence type="ECO:0000313" key="2">
    <source>
        <dbReference type="Proteomes" id="UP001244427"/>
    </source>
</evidence>
<keyword evidence="2" id="KW-1185">Reference proteome</keyword>
<dbReference type="RefSeq" id="WP_307295157.1">
    <property type="nucleotide sequence ID" value="NZ_JAUSXV010000001.1"/>
</dbReference>
<sequence length="115" mass="12286">MSAEQQSWQNEILVSAVYDSGSLRPIAEEDGTIVWFATRDGGDIVCAIISDGETTAPACRERDVAIMRGLQTSLRREVDGGEGLVEAQILFDAEGDPAALTSHSLITRSSDDADS</sequence>
<protein>
    <submittedName>
        <fullName evidence="1">Uncharacterized protein</fullName>
    </submittedName>
</protein>
<accession>A0AAW8EV84</accession>
<organism evidence="1 2">
    <name type="scientific">Microbacterium natoriense</name>
    <dbReference type="NCBI Taxonomy" id="284570"/>
    <lineage>
        <taxon>Bacteria</taxon>
        <taxon>Bacillati</taxon>
        <taxon>Actinomycetota</taxon>
        <taxon>Actinomycetes</taxon>
        <taxon>Micrococcales</taxon>
        <taxon>Microbacteriaceae</taxon>
        <taxon>Microbacterium</taxon>
    </lineage>
</organism>
<comment type="caution">
    <text evidence="1">The sequence shown here is derived from an EMBL/GenBank/DDBJ whole genome shotgun (WGS) entry which is preliminary data.</text>
</comment>